<dbReference type="EMBL" id="CAJNNW010036237">
    <property type="protein sequence ID" value="CAE8732795.1"/>
    <property type="molecule type" value="Genomic_DNA"/>
</dbReference>
<protein>
    <submittedName>
        <fullName evidence="1">Uncharacterized protein</fullName>
    </submittedName>
</protein>
<sequence length="141" mass="14357">HGTPPELAARPAMSSLKALDAGRTSADQAPTKKAAALQLEDVTDGHAATFDGGPAHLPLLVATACLHNTLMSTSSKVLPSLFPCQPVPMAPCPLKAGTYVNATSIVLSTEMQGQLSAGLSATVKWRIESPIGSNVASVVAS</sequence>
<gene>
    <name evidence="1" type="ORF">PGLA2088_LOCUS46559</name>
</gene>
<evidence type="ECO:0000313" key="2">
    <source>
        <dbReference type="Proteomes" id="UP000626109"/>
    </source>
</evidence>
<feature type="non-terminal residue" evidence="1">
    <location>
        <position position="141"/>
    </location>
</feature>
<evidence type="ECO:0000313" key="1">
    <source>
        <dbReference type="EMBL" id="CAE8732795.1"/>
    </source>
</evidence>
<organism evidence="1 2">
    <name type="scientific">Polarella glacialis</name>
    <name type="common">Dinoflagellate</name>
    <dbReference type="NCBI Taxonomy" id="89957"/>
    <lineage>
        <taxon>Eukaryota</taxon>
        <taxon>Sar</taxon>
        <taxon>Alveolata</taxon>
        <taxon>Dinophyceae</taxon>
        <taxon>Suessiales</taxon>
        <taxon>Suessiaceae</taxon>
        <taxon>Polarella</taxon>
    </lineage>
</organism>
<proteinExistence type="predicted"/>
<dbReference type="Proteomes" id="UP000626109">
    <property type="component" value="Unassembled WGS sequence"/>
</dbReference>
<dbReference type="AlphaFoldDB" id="A0A813LR50"/>
<reference evidence="1" key="1">
    <citation type="submission" date="2021-02" db="EMBL/GenBank/DDBJ databases">
        <authorList>
            <person name="Dougan E. K."/>
            <person name="Rhodes N."/>
            <person name="Thang M."/>
            <person name="Chan C."/>
        </authorList>
    </citation>
    <scope>NUCLEOTIDE SEQUENCE</scope>
</reference>
<name>A0A813LR50_POLGL</name>
<accession>A0A813LR50</accession>
<feature type="non-terminal residue" evidence="1">
    <location>
        <position position="1"/>
    </location>
</feature>
<comment type="caution">
    <text evidence="1">The sequence shown here is derived from an EMBL/GenBank/DDBJ whole genome shotgun (WGS) entry which is preliminary data.</text>
</comment>